<dbReference type="InterPro" id="IPR020084">
    <property type="entry name" value="NUDIX_hydrolase_CS"/>
</dbReference>
<keyword evidence="6" id="KW-1185">Reference proteome</keyword>
<dbReference type="EMBL" id="CP120997">
    <property type="protein sequence ID" value="WLQ34314.1"/>
    <property type="molecule type" value="Genomic_DNA"/>
</dbReference>
<sequence length="173" mass="18752">MSPAGQGPGAPVPHILVDPGVRVPVPADGETWAVGAVILDHRGRAFAQKRAPGRRLFPGCWDLVGGHVEPGETLLAALAREVGEETGWRLRRVRRFLGHAPWTGDDGRGERQEADYLVDVDGDLDHPALEWSKNSAYDWFGPEDLPRLKENCAPGDFLVHDRTAAALRAAGAQ</sequence>
<reference evidence="5 6" key="1">
    <citation type="submission" date="2023-03" db="EMBL/GenBank/DDBJ databases">
        <title>Isolation and description of six Streptomyces strains from soil environments, able to metabolize different microbial glucans.</title>
        <authorList>
            <person name="Widen T."/>
            <person name="Larsbrink J."/>
        </authorList>
    </citation>
    <scope>NUCLEOTIDE SEQUENCE [LARGE SCALE GENOMIC DNA]</scope>
    <source>
        <strain evidence="5 6">Mut1</strain>
    </source>
</reference>
<dbReference type="Proteomes" id="UP001239522">
    <property type="component" value="Chromosome"/>
</dbReference>
<dbReference type="PANTHER" id="PTHR43736:SF1">
    <property type="entry name" value="DIHYDRONEOPTERIN TRIPHOSPHATE DIPHOSPHATASE"/>
    <property type="match status" value="1"/>
</dbReference>
<evidence type="ECO:0000256" key="3">
    <source>
        <dbReference type="RuleBase" id="RU003476"/>
    </source>
</evidence>
<comment type="similarity">
    <text evidence="1 3">Belongs to the Nudix hydrolase family.</text>
</comment>
<accession>A0ABY9HIU6</accession>
<dbReference type="InterPro" id="IPR000086">
    <property type="entry name" value="NUDIX_hydrolase_dom"/>
</dbReference>
<dbReference type="RefSeq" id="WP_306054389.1">
    <property type="nucleotide sequence ID" value="NZ_CP120997.1"/>
</dbReference>
<dbReference type="CDD" id="cd02883">
    <property type="entry name" value="NUDIX_Hydrolase"/>
    <property type="match status" value="1"/>
</dbReference>
<feature type="domain" description="Nudix hydrolase" evidence="4">
    <location>
        <begin position="29"/>
        <end position="165"/>
    </location>
</feature>
<dbReference type="InterPro" id="IPR020476">
    <property type="entry name" value="Nudix_hydrolase"/>
</dbReference>
<dbReference type="PROSITE" id="PS00893">
    <property type="entry name" value="NUDIX_BOX"/>
    <property type="match status" value="1"/>
</dbReference>
<protein>
    <submittedName>
        <fullName evidence="5">NUDIX domain-containing protein</fullName>
    </submittedName>
</protein>
<keyword evidence="2 3" id="KW-0378">Hydrolase</keyword>
<evidence type="ECO:0000256" key="2">
    <source>
        <dbReference type="ARBA" id="ARBA00022801"/>
    </source>
</evidence>
<evidence type="ECO:0000313" key="5">
    <source>
        <dbReference type="EMBL" id="WLQ34314.1"/>
    </source>
</evidence>
<dbReference type="SUPFAM" id="SSF55811">
    <property type="entry name" value="Nudix"/>
    <property type="match status" value="1"/>
</dbReference>
<dbReference type="PRINTS" id="PR00502">
    <property type="entry name" value="NUDIXFAMILY"/>
</dbReference>
<dbReference type="Gene3D" id="3.90.79.10">
    <property type="entry name" value="Nucleoside Triphosphate Pyrophosphohydrolase"/>
    <property type="match status" value="1"/>
</dbReference>
<evidence type="ECO:0000313" key="6">
    <source>
        <dbReference type="Proteomes" id="UP001239522"/>
    </source>
</evidence>
<name>A0ABY9HIU6_9ACTN</name>
<proteinExistence type="inferred from homology"/>
<gene>
    <name evidence="5" type="ORF">P8A18_13075</name>
</gene>
<dbReference type="Pfam" id="PF00293">
    <property type="entry name" value="NUDIX"/>
    <property type="match status" value="1"/>
</dbReference>
<dbReference type="PROSITE" id="PS51462">
    <property type="entry name" value="NUDIX"/>
    <property type="match status" value="1"/>
</dbReference>
<dbReference type="InterPro" id="IPR015797">
    <property type="entry name" value="NUDIX_hydrolase-like_dom_sf"/>
</dbReference>
<organism evidence="5 6">
    <name type="scientific">Streptomyces castrisilvae</name>
    <dbReference type="NCBI Taxonomy" id="3033811"/>
    <lineage>
        <taxon>Bacteria</taxon>
        <taxon>Bacillati</taxon>
        <taxon>Actinomycetota</taxon>
        <taxon>Actinomycetes</taxon>
        <taxon>Kitasatosporales</taxon>
        <taxon>Streptomycetaceae</taxon>
        <taxon>Streptomyces</taxon>
    </lineage>
</organism>
<dbReference type="PANTHER" id="PTHR43736">
    <property type="entry name" value="ADP-RIBOSE PYROPHOSPHATASE"/>
    <property type="match status" value="1"/>
</dbReference>
<evidence type="ECO:0000259" key="4">
    <source>
        <dbReference type="PROSITE" id="PS51462"/>
    </source>
</evidence>
<evidence type="ECO:0000256" key="1">
    <source>
        <dbReference type="ARBA" id="ARBA00005582"/>
    </source>
</evidence>